<dbReference type="PANTHER" id="PTHR36922">
    <property type="entry name" value="BLL2446 PROTEIN"/>
    <property type="match status" value="1"/>
</dbReference>
<evidence type="ECO:0000313" key="1">
    <source>
        <dbReference type="EMBL" id="MFC6198749.1"/>
    </source>
</evidence>
<organism evidence="1 2">
    <name type="scientific">Ponticaulis profundi</name>
    <dbReference type="NCBI Taxonomy" id="2665222"/>
    <lineage>
        <taxon>Bacteria</taxon>
        <taxon>Pseudomonadati</taxon>
        <taxon>Pseudomonadota</taxon>
        <taxon>Alphaproteobacteria</taxon>
        <taxon>Hyphomonadales</taxon>
        <taxon>Hyphomonadaceae</taxon>
        <taxon>Ponticaulis</taxon>
    </lineage>
</organism>
<sequence length="174" mass="19161">MSFSLFDATVPGYIRTLNAISGVLAKGREYYKEHALDVESIPDERLCGDMLPFSFQINSIRHHSIEAIDAIKSGQFGIPGAMEKTDYASLEALVKKTVEELSALTPDDVNACEGNDVIFTLGEMKIPFTATGFLMSFSVPNFHFHATTTYDILRMKGVPVGKRDYLGALEVKTS</sequence>
<dbReference type="InterPro" id="IPR034660">
    <property type="entry name" value="DinB/YfiT-like"/>
</dbReference>
<dbReference type="InterPro" id="IPR018531">
    <property type="entry name" value="DUF1993"/>
</dbReference>
<dbReference type="Pfam" id="PF09351">
    <property type="entry name" value="DUF1993"/>
    <property type="match status" value="1"/>
</dbReference>
<dbReference type="SUPFAM" id="SSF109854">
    <property type="entry name" value="DinB/YfiT-like putative metalloenzymes"/>
    <property type="match status" value="1"/>
</dbReference>
<proteinExistence type="predicted"/>
<protein>
    <submittedName>
        <fullName evidence="1">DUF1993 family protein</fullName>
    </submittedName>
</protein>
<comment type="caution">
    <text evidence="1">The sequence shown here is derived from an EMBL/GenBank/DDBJ whole genome shotgun (WGS) entry which is preliminary data.</text>
</comment>
<name>A0ABW1SB39_9PROT</name>
<dbReference type="PANTHER" id="PTHR36922:SF1">
    <property type="entry name" value="DUF1993 DOMAIN-CONTAINING PROTEIN"/>
    <property type="match status" value="1"/>
</dbReference>
<dbReference type="Proteomes" id="UP001596303">
    <property type="component" value="Unassembled WGS sequence"/>
</dbReference>
<reference evidence="2" key="1">
    <citation type="journal article" date="2019" name="Int. J. Syst. Evol. Microbiol.">
        <title>The Global Catalogue of Microorganisms (GCM) 10K type strain sequencing project: providing services to taxonomists for standard genome sequencing and annotation.</title>
        <authorList>
            <consortium name="The Broad Institute Genomics Platform"/>
            <consortium name="The Broad Institute Genome Sequencing Center for Infectious Disease"/>
            <person name="Wu L."/>
            <person name="Ma J."/>
        </authorList>
    </citation>
    <scope>NUCLEOTIDE SEQUENCE [LARGE SCALE GENOMIC DNA]</scope>
    <source>
        <strain evidence="2">CGMCC-1.15741</strain>
    </source>
</reference>
<evidence type="ECO:0000313" key="2">
    <source>
        <dbReference type="Proteomes" id="UP001596303"/>
    </source>
</evidence>
<keyword evidence="2" id="KW-1185">Reference proteome</keyword>
<accession>A0ABW1SB39</accession>
<dbReference type="RefSeq" id="WP_377379238.1">
    <property type="nucleotide sequence ID" value="NZ_JBHSSW010000013.1"/>
</dbReference>
<dbReference type="Gene3D" id="1.20.120.450">
    <property type="entry name" value="dinb family like domain"/>
    <property type="match status" value="1"/>
</dbReference>
<dbReference type="EMBL" id="JBHSSW010000013">
    <property type="protein sequence ID" value="MFC6198749.1"/>
    <property type="molecule type" value="Genomic_DNA"/>
</dbReference>
<gene>
    <name evidence="1" type="ORF">ACFQDM_11695</name>
</gene>